<protein>
    <submittedName>
        <fullName evidence="1">Alpha-D-ribose 1-methylphosphonate 5-triphosphate diphosphatase</fullName>
        <ecNumber evidence="1">3.6.1.63</ecNumber>
    </submittedName>
</protein>
<keyword evidence="1" id="KW-0378">Hydrolase</keyword>
<proteinExistence type="predicted"/>
<dbReference type="Proteomes" id="UP001242480">
    <property type="component" value="Unassembled WGS sequence"/>
</dbReference>
<comment type="caution">
    <text evidence="1">The sequence shown here is derived from an EMBL/GenBank/DDBJ whole genome shotgun (WGS) entry which is preliminary data.</text>
</comment>
<dbReference type="SUPFAM" id="SSF51338">
    <property type="entry name" value="Composite domain of metallo-dependent hydrolases"/>
    <property type="match status" value="1"/>
</dbReference>
<dbReference type="Gene3D" id="3.20.20.140">
    <property type="entry name" value="Metal-dependent hydrolases"/>
    <property type="match status" value="2"/>
</dbReference>
<dbReference type="NCBIfam" id="TIGR02318">
    <property type="entry name" value="phosphono_phnM"/>
    <property type="match status" value="1"/>
</dbReference>
<dbReference type="SUPFAM" id="SSF51556">
    <property type="entry name" value="Metallo-dependent hydrolases"/>
    <property type="match status" value="1"/>
</dbReference>
<dbReference type="NCBIfam" id="NF011990">
    <property type="entry name" value="PRK15446.2-6"/>
    <property type="match status" value="1"/>
</dbReference>
<dbReference type="InterPro" id="IPR011059">
    <property type="entry name" value="Metal-dep_hydrolase_composite"/>
</dbReference>
<gene>
    <name evidence="1" type="ORF">QO011_005687</name>
</gene>
<evidence type="ECO:0000313" key="1">
    <source>
        <dbReference type="EMBL" id="MDQ0472657.1"/>
    </source>
</evidence>
<dbReference type="GO" id="GO:0016787">
    <property type="term" value="F:hydrolase activity"/>
    <property type="evidence" value="ECO:0007669"/>
    <property type="project" value="UniProtKB-KW"/>
</dbReference>
<name>A0ABU0JEF1_9HYPH</name>
<accession>A0ABU0JEF1</accession>
<dbReference type="EMBL" id="JAUSVX010000013">
    <property type="protein sequence ID" value="MDQ0472657.1"/>
    <property type="molecule type" value="Genomic_DNA"/>
</dbReference>
<organism evidence="1 2">
    <name type="scientific">Labrys wisconsinensis</name>
    <dbReference type="NCBI Taxonomy" id="425677"/>
    <lineage>
        <taxon>Bacteria</taxon>
        <taxon>Pseudomonadati</taxon>
        <taxon>Pseudomonadota</taxon>
        <taxon>Alphaproteobacteria</taxon>
        <taxon>Hyphomicrobiales</taxon>
        <taxon>Xanthobacteraceae</taxon>
        <taxon>Labrys</taxon>
    </lineage>
</organism>
<evidence type="ECO:0000313" key="2">
    <source>
        <dbReference type="Proteomes" id="UP001242480"/>
    </source>
</evidence>
<sequence length="378" mass="40843">MTLLLANARIVRTDAVVEDSLAIRDGLFAEAVAGADRDTIDCEGDFLIPGLVDLHTDNVEHHAHPRPAVRWPSMLSAVLAHDWQVLGAGVTTVLDALSLGDYDSAGARTAMLDGVIGALTQARSAGLLRADHYLHFRCELSDPGLMPILDRHVDNDQVRLVSLMDHTPGQRQWHDLALFREFRRKKSARVWSDEEFGLYLAERQANQRQLVPPSRARLGEIYNGRNIPIASHDDTTVADVEESHANGVGISEFPTTAAAARRARELGMTIVMGAPNVVLGGSHSGNVSAIELAERGLLDVLTSDYVPGSLLDAAFKLTALGLDLPQTIAMVSANPADVLGFGDRGRIAPGLRADLLRVRLVGGVPTIRAIWIAGRRLL</sequence>
<dbReference type="Gene3D" id="2.30.40.10">
    <property type="entry name" value="Urease, subunit C, domain 1"/>
    <property type="match status" value="2"/>
</dbReference>
<dbReference type="PANTHER" id="PTHR43135">
    <property type="entry name" value="ALPHA-D-RIBOSE 1-METHYLPHOSPHONATE 5-TRIPHOSPHATE DIPHOSPHATASE"/>
    <property type="match status" value="1"/>
</dbReference>
<dbReference type="NCBIfam" id="NF011984">
    <property type="entry name" value="PRK15446.1-5"/>
    <property type="match status" value="1"/>
</dbReference>
<reference evidence="1 2" key="1">
    <citation type="submission" date="2023-07" db="EMBL/GenBank/DDBJ databases">
        <title>Genomic Encyclopedia of Type Strains, Phase IV (KMG-IV): sequencing the most valuable type-strain genomes for metagenomic binning, comparative biology and taxonomic classification.</title>
        <authorList>
            <person name="Goeker M."/>
        </authorList>
    </citation>
    <scope>NUCLEOTIDE SEQUENCE [LARGE SCALE GENOMIC DNA]</scope>
    <source>
        <strain evidence="1 2">DSM 19619</strain>
    </source>
</reference>
<dbReference type="NCBIfam" id="NF011987">
    <property type="entry name" value="PRK15446.2-3"/>
    <property type="match status" value="1"/>
</dbReference>
<keyword evidence="2" id="KW-1185">Reference proteome</keyword>
<dbReference type="PANTHER" id="PTHR43135:SF3">
    <property type="entry name" value="ALPHA-D-RIBOSE 1-METHYLPHOSPHONATE 5-TRIPHOSPHATE DIPHOSPHATASE"/>
    <property type="match status" value="1"/>
</dbReference>
<dbReference type="InterPro" id="IPR051781">
    <property type="entry name" value="Metallo-dep_Hydrolase"/>
</dbReference>
<dbReference type="InterPro" id="IPR012696">
    <property type="entry name" value="PhnM"/>
</dbReference>
<dbReference type="PIRSF" id="PIRSF038971">
    <property type="entry name" value="PhnM"/>
    <property type="match status" value="1"/>
</dbReference>
<dbReference type="CDD" id="cd01306">
    <property type="entry name" value="PhnM"/>
    <property type="match status" value="1"/>
</dbReference>
<dbReference type="EC" id="3.6.1.63" evidence="1"/>
<dbReference type="RefSeq" id="WP_307279791.1">
    <property type="nucleotide sequence ID" value="NZ_JAUSVX010000013.1"/>
</dbReference>
<dbReference type="InterPro" id="IPR032466">
    <property type="entry name" value="Metal_Hydrolase"/>
</dbReference>